<proteinExistence type="predicted"/>
<dbReference type="Proteomes" id="UP000053675">
    <property type="component" value="Unassembled WGS sequence"/>
</dbReference>
<dbReference type="PATRIC" id="fig|472175.3.peg.798"/>
<feature type="signal peptide" evidence="1">
    <location>
        <begin position="1"/>
        <end position="23"/>
    </location>
</feature>
<dbReference type="EMBL" id="JMQM01000001">
    <property type="protein sequence ID" value="KFB09766.1"/>
    <property type="molecule type" value="Genomic_DNA"/>
</dbReference>
<organism evidence="2 3">
    <name type="scientific">Nitratireductor basaltis</name>
    <dbReference type="NCBI Taxonomy" id="472175"/>
    <lineage>
        <taxon>Bacteria</taxon>
        <taxon>Pseudomonadati</taxon>
        <taxon>Pseudomonadota</taxon>
        <taxon>Alphaproteobacteria</taxon>
        <taxon>Hyphomicrobiales</taxon>
        <taxon>Phyllobacteriaceae</taxon>
        <taxon>Nitratireductor</taxon>
    </lineage>
</organism>
<reference evidence="2 3" key="1">
    <citation type="submission" date="2014-05" db="EMBL/GenBank/DDBJ databases">
        <title>Draft Genome Sequence of Nitratireductor basaltis Strain UMTGB225, A Marine Bacterium Isolated from Green Barrel Tunicate.</title>
        <authorList>
            <person name="Gan H.Y."/>
        </authorList>
    </citation>
    <scope>NUCLEOTIDE SEQUENCE [LARGE SCALE GENOMIC DNA]</scope>
    <source>
        <strain evidence="2 3">UMTGB225</strain>
    </source>
</reference>
<accession>A0A084U9Y0</accession>
<comment type="caution">
    <text evidence="2">The sequence shown here is derived from an EMBL/GenBank/DDBJ whole genome shotgun (WGS) entry which is preliminary data.</text>
</comment>
<dbReference type="AlphaFoldDB" id="A0A084U9Y0"/>
<feature type="chain" id="PRO_5001783092" description="Secreted protein" evidence="1">
    <location>
        <begin position="24"/>
        <end position="108"/>
    </location>
</feature>
<name>A0A084U9Y0_9HYPH</name>
<protein>
    <recommendedName>
        <fullName evidence="4">Secreted protein</fullName>
    </recommendedName>
</protein>
<evidence type="ECO:0000313" key="2">
    <source>
        <dbReference type="EMBL" id="KFB09766.1"/>
    </source>
</evidence>
<keyword evidence="1" id="KW-0732">Signal</keyword>
<evidence type="ECO:0000256" key="1">
    <source>
        <dbReference type="SAM" id="SignalP"/>
    </source>
</evidence>
<dbReference type="eggNOG" id="ENOG50334BK">
    <property type="taxonomic scope" value="Bacteria"/>
</dbReference>
<evidence type="ECO:0008006" key="4">
    <source>
        <dbReference type="Google" id="ProtNLM"/>
    </source>
</evidence>
<keyword evidence="3" id="KW-1185">Reference proteome</keyword>
<sequence length="108" mass="11940">MRKSALTMMSAAVVICGAVPALAQSGRTDSRALSCAQARATVAANGSIVLGTGRHTYDRYVANERFCPPHQMAKRATVPTRDSAACLVGYRCVLNTEREDRRWWLRRR</sequence>
<evidence type="ECO:0000313" key="3">
    <source>
        <dbReference type="Proteomes" id="UP000053675"/>
    </source>
</evidence>
<gene>
    <name evidence="2" type="ORF">EL18_00785</name>
</gene>
<dbReference type="STRING" id="472175.EL18_00785"/>